<dbReference type="Proteomes" id="UP000289437">
    <property type="component" value="Unassembled WGS sequence"/>
</dbReference>
<reference evidence="1 2" key="1">
    <citation type="submission" date="2018-11" db="EMBL/GenBank/DDBJ databases">
        <authorList>
            <person name="Mardanov A.V."/>
            <person name="Ravin N.V."/>
            <person name="Dedysh S.N."/>
        </authorList>
    </citation>
    <scope>NUCLEOTIDE SEQUENCE [LARGE SCALE GENOMIC DNA]</scope>
    <source>
        <strain evidence="1 2">AF10</strain>
    </source>
</reference>
<evidence type="ECO:0000313" key="2">
    <source>
        <dbReference type="Proteomes" id="UP000289437"/>
    </source>
</evidence>
<gene>
    <name evidence="1" type="ORF">GRAN_4334</name>
</gene>
<accession>A0A4Q0SZ01</accession>
<evidence type="ECO:0000313" key="1">
    <source>
        <dbReference type="EMBL" id="RXH55230.1"/>
    </source>
</evidence>
<keyword evidence="2" id="KW-1185">Reference proteome</keyword>
<dbReference type="EMBL" id="RDSM01000003">
    <property type="protein sequence ID" value="RXH55230.1"/>
    <property type="molecule type" value="Genomic_DNA"/>
</dbReference>
<comment type="caution">
    <text evidence="1">The sequence shown here is derived from an EMBL/GenBank/DDBJ whole genome shotgun (WGS) entry which is preliminary data.</text>
</comment>
<reference evidence="2" key="2">
    <citation type="submission" date="2019-02" db="EMBL/GenBank/DDBJ databases">
        <title>Granulicella sibirica sp. nov., a psychrotolerant acidobacterium isolated from an organic soil layer in forested tundra, West Siberia.</title>
        <authorList>
            <person name="Oshkin I.Y."/>
            <person name="Kulichevskaya I.S."/>
            <person name="Rijpstra W.I.C."/>
            <person name="Sinninghe Damste J.S."/>
            <person name="Rakitin A.L."/>
            <person name="Ravin N.V."/>
            <person name="Dedysh S.N."/>
        </authorList>
    </citation>
    <scope>NUCLEOTIDE SEQUENCE [LARGE SCALE GENOMIC DNA]</scope>
    <source>
        <strain evidence="2">AF10</strain>
    </source>
</reference>
<protein>
    <submittedName>
        <fullName evidence="1">Uncharacterized protein</fullName>
    </submittedName>
</protein>
<organism evidence="1 2">
    <name type="scientific">Granulicella sibirica</name>
    <dbReference type="NCBI Taxonomy" id="2479048"/>
    <lineage>
        <taxon>Bacteria</taxon>
        <taxon>Pseudomonadati</taxon>
        <taxon>Acidobacteriota</taxon>
        <taxon>Terriglobia</taxon>
        <taxon>Terriglobales</taxon>
        <taxon>Acidobacteriaceae</taxon>
        <taxon>Granulicella</taxon>
    </lineage>
</organism>
<proteinExistence type="predicted"/>
<sequence length="45" mass="5182">MVDDADKRICSQETCLDDQLEFAKNASHRNRWRIPLGNKLPIGLL</sequence>
<dbReference type="AlphaFoldDB" id="A0A4Q0SZ01"/>
<name>A0A4Q0SZ01_9BACT</name>